<dbReference type="OrthoDB" id="10267127at2759"/>
<organism evidence="1 2">
    <name type="scientific">Schistosoma japonicum</name>
    <name type="common">Blood fluke</name>
    <dbReference type="NCBI Taxonomy" id="6182"/>
    <lineage>
        <taxon>Eukaryota</taxon>
        <taxon>Metazoa</taxon>
        <taxon>Spiralia</taxon>
        <taxon>Lophotrochozoa</taxon>
        <taxon>Platyhelminthes</taxon>
        <taxon>Trematoda</taxon>
        <taxon>Digenea</taxon>
        <taxon>Strigeidida</taxon>
        <taxon>Schistosomatoidea</taxon>
        <taxon>Schistosomatidae</taxon>
        <taxon>Schistosoma</taxon>
    </lineage>
</organism>
<dbReference type="Proteomes" id="UP000311919">
    <property type="component" value="Unassembled WGS sequence"/>
</dbReference>
<dbReference type="PANTHER" id="PTHR15435:SF2">
    <property type="entry name" value="KICSTOR COMPLEX PROTEIN KAPTIN"/>
    <property type="match status" value="1"/>
</dbReference>
<dbReference type="GO" id="GO:0030027">
    <property type="term" value="C:lamellipodium"/>
    <property type="evidence" value="ECO:0007669"/>
    <property type="project" value="TreeGrafter"/>
</dbReference>
<reference evidence="1 2" key="1">
    <citation type="submission" date="2019-03" db="EMBL/GenBank/DDBJ databases">
        <title>An improved genome assembly of the fluke Schistosoma japonicum.</title>
        <authorList>
            <person name="Hu W."/>
            <person name="Luo F."/>
            <person name="Yin M."/>
            <person name="Mo X."/>
            <person name="Sun C."/>
            <person name="Wu Q."/>
            <person name="Zhu B."/>
            <person name="Xiang M."/>
            <person name="Wang J."/>
            <person name="Wang Y."/>
            <person name="Zhang T."/>
            <person name="Xu B."/>
            <person name="Zheng H."/>
            <person name="Feng Z."/>
        </authorList>
    </citation>
    <scope>NUCLEOTIDE SEQUENCE [LARGE SCALE GENOMIC DNA]</scope>
    <source>
        <strain evidence="1">HuSjv2</strain>
        <tissue evidence="1">Worms</tissue>
    </source>
</reference>
<keyword evidence="2" id="KW-1185">Reference proteome</keyword>
<gene>
    <name evidence="1" type="ORF">EWB00_001114</name>
</gene>
<dbReference type="GO" id="GO:0007015">
    <property type="term" value="P:actin filament organization"/>
    <property type="evidence" value="ECO:0007669"/>
    <property type="project" value="InterPro"/>
</dbReference>
<protein>
    <submittedName>
        <fullName evidence="1">KICSTOR complex protein</fullName>
    </submittedName>
</protein>
<evidence type="ECO:0000313" key="1">
    <source>
        <dbReference type="EMBL" id="TNN15727.1"/>
    </source>
</evidence>
<proteinExistence type="predicted"/>
<sequence>MNSLGLQTYVELFHFPSLAQSNVFNLTYMQSDNARRLKNSSKTYDILVAFFRPVSDPLASKYCFTIHHFDIEDNIIQPVTKTIDFAYLPGASDIVCINSLHDEITGEYFVAIGFVKEGEKGYLNIYRSKSEEKLPGMFYLGCSEYVFFAEDCLSYSKLLCAPLHLTHAHCLIKDELQWAFFLSFGEPFSEISSQNKPSENQPGVKIFSKLIDTNIFYQVESDQNTGSSGLSQPQTCHSNPEYGELPFDVAVILFPELKQLPTTSIFLHMDFKIINNVRLSSFGSQDGWFGFFAVDMKSLGIIRHFNLSHESPITSIKIFQRVNVVNLTSQEIIKDNDEESVIKKDVNCLVCSAFEPAVVYCNIFKNNGFSIQNQLILPFSTDFDHVNCASVDDFNLDGKCEIILGTFGQRLLYYEWEFNSRTESTNGQFILKAQRLLPGPVFCISPALDLIGEGPMSLAVVTSRGLHIFQHDTYCLVKEIHHRLNTRSFTLNT</sequence>
<dbReference type="GO" id="GO:0051015">
    <property type="term" value="F:actin filament binding"/>
    <property type="evidence" value="ECO:0007669"/>
    <property type="project" value="TreeGrafter"/>
</dbReference>
<dbReference type="STRING" id="6182.A0A4Z2DGX7"/>
<dbReference type="AlphaFoldDB" id="A0A4Z2DGX7"/>
<dbReference type="EMBL" id="SKCS01000143">
    <property type="protein sequence ID" value="TNN15727.1"/>
    <property type="molecule type" value="Genomic_DNA"/>
</dbReference>
<name>A0A4Z2DGX7_SCHJA</name>
<dbReference type="GO" id="GO:0015629">
    <property type="term" value="C:actin cytoskeleton"/>
    <property type="evidence" value="ECO:0007669"/>
    <property type="project" value="InterPro"/>
</dbReference>
<comment type="caution">
    <text evidence="1">The sequence shown here is derived from an EMBL/GenBank/DDBJ whole genome shotgun (WGS) entry which is preliminary data.</text>
</comment>
<evidence type="ECO:0000313" key="2">
    <source>
        <dbReference type="Proteomes" id="UP000311919"/>
    </source>
</evidence>
<dbReference type="PANTHER" id="PTHR15435">
    <property type="entry name" value="KICSTOR COMPLEX PROTEIN KAPTIN"/>
    <property type="match status" value="1"/>
</dbReference>
<dbReference type="GO" id="GO:0034198">
    <property type="term" value="P:cellular response to amino acid starvation"/>
    <property type="evidence" value="ECO:0007669"/>
    <property type="project" value="TreeGrafter"/>
</dbReference>
<dbReference type="InterPro" id="IPR029982">
    <property type="entry name" value="Kptn"/>
</dbReference>
<accession>A0A4Z2DGX7</accession>
<dbReference type="GO" id="GO:1904262">
    <property type="term" value="P:negative regulation of TORC1 signaling"/>
    <property type="evidence" value="ECO:0007669"/>
    <property type="project" value="TreeGrafter"/>
</dbReference>